<evidence type="ECO:0000313" key="11">
    <source>
        <dbReference type="Proteomes" id="UP000015106"/>
    </source>
</evidence>
<evidence type="ECO:0000256" key="2">
    <source>
        <dbReference type="ARBA" id="ARBA00022692"/>
    </source>
</evidence>
<evidence type="ECO:0000256" key="1">
    <source>
        <dbReference type="ARBA" id="ARBA00004167"/>
    </source>
</evidence>
<protein>
    <submittedName>
        <fullName evidence="10">Uncharacterized protein</fullName>
    </submittedName>
</protein>
<dbReference type="GO" id="GO:0016020">
    <property type="term" value="C:membrane"/>
    <property type="evidence" value="ECO:0007669"/>
    <property type="project" value="UniProtKB-SubCell"/>
</dbReference>
<feature type="binding site" evidence="6">
    <location>
        <position position="157"/>
    </location>
    <ligand>
        <name>ATP</name>
        <dbReference type="ChEBI" id="CHEBI:30616"/>
    </ligand>
</feature>
<dbReference type="Pfam" id="PF08276">
    <property type="entry name" value="PAN_2"/>
    <property type="match status" value="1"/>
</dbReference>
<dbReference type="SUPFAM" id="SSF56112">
    <property type="entry name" value="Protein kinase-like (PK-like)"/>
    <property type="match status" value="1"/>
</dbReference>
<evidence type="ECO:0000256" key="4">
    <source>
        <dbReference type="ARBA" id="ARBA00022989"/>
    </source>
</evidence>
<name>A0A8R7TBR4_TRIUA</name>
<keyword evidence="11" id="KW-1185">Reference proteome</keyword>
<feature type="domain" description="Apple" evidence="9">
    <location>
        <begin position="1"/>
        <end position="60"/>
    </location>
</feature>
<dbReference type="InterPro" id="IPR000719">
    <property type="entry name" value="Prot_kinase_dom"/>
</dbReference>
<sequence>METIESGQECMQVCLRNCSCTAYSYGKSGCSIWHGQLINAKQYNNGTVNGDGEILFLRLAAGEVQSWGNNTKGNKRMIIGLTVGAFGLLVMILMIWKGKRKWCSHPPSNAEGGCGVIAFKYVDLQHATKNFLEKLGVGGFGSVFKGILRDSTTIAVKMLVGARQGEKQFRAEVSTIGMIHMST</sequence>
<reference evidence="10" key="3">
    <citation type="submission" date="2022-06" db="UniProtKB">
        <authorList>
            <consortium name="EnsemblPlants"/>
        </authorList>
    </citation>
    <scope>IDENTIFICATION</scope>
</reference>
<dbReference type="GO" id="GO:0004672">
    <property type="term" value="F:protein kinase activity"/>
    <property type="evidence" value="ECO:0007669"/>
    <property type="project" value="InterPro"/>
</dbReference>
<comment type="subcellular location">
    <subcellularLocation>
        <location evidence="1">Membrane</location>
        <topology evidence="1">Single-pass membrane protein</topology>
    </subcellularLocation>
</comment>
<keyword evidence="2 7" id="KW-0812">Transmembrane</keyword>
<dbReference type="Gramene" id="TuG1812G0200000230.01.T01">
    <property type="protein sequence ID" value="TuG1812G0200000230.01.T01.cds419757"/>
    <property type="gene ID" value="TuG1812G0200000230.01"/>
</dbReference>
<dbReference type="PANTHER" id="PTHR47974:SF19">
    <property type="entry name" value="RECEPTOR-LIKE SERINE_THREONINE-PROTEIN KINASE"/>
    <property type="match status" value="1"/>
</dbReference>
<dbReference type="Gene3D" id="3.30.200.20">
    <property type="entry name" value="Phosphorylase Kinase, domain 1"/>
    <property type="match status" value="1"/>
</dbReference>
<keyword evidence="5 7" id="KW-0472">Membrane</keyword>
<reference evidence="10" key="2">
    <citation type="submission" date="2018-03" db="EMBL/GenBank/DDBJ databases">
        <title>The Triticum urartu genome reveals the dynamic nature of wheat genome evolution.</title>
        <authorList>
            <person name="Ling H."/>
            <person name="Ma B."/>
            <person name="Shi X."/>
            <person name="Liu H."/>
            <person name="Dong L."/>
            <person name="Sun H."/>
            <person name="Cao Y."/>
            <person name="Gao Q."/>
            <person name="Zheng S."/>
            <person name="Li Y."/>
            <person name="Yu Y."/>
            <person name="Du H."/>
            <person name="Qi M."/>
            <person name="Li Y."/>
            <person name="Yu H."/>
            <person name="Cui Y."/>
            <person name="Wang N."/>
            <person name="Chen C."/>
            <person name="Wu H."/>
            <person name="Zhao Y."/>
            <person name="Zhang J."/>
            <person name="Li Y."/>
            <person name="Zhou W."/>
            <person name="Zhang B."/>
            <person name="Hu W."/>
            <person name="Eijk M."/>
            <person name="Tang J."/>
            <person name="Witsenboer H."/>
            <person name="Zhao S."/>
            <person name="Li Z."/>
            <person name="Zhang A."/>
            <person name="Wang D."/>
            <person name="Liang C."/>
        </authorList>
    </citation>
    <scope>NUCLEOTIDE SEQUENCE [LARGE SCALE GENOMIC DNA]</scope>
    <source>
        <strain evidence="10">cv. G1812</strain>
    </source>
</reference>
<evidence type="ECO:0000256" key="6">
    <source>
        <dbReference type="PROSITE-ProRule" id="PRU10141"/>
    </source>
</evidence>
<feature type="domain" description="Protein kinase" evidence="8">
    <location>
        <begin position="129"/>
        <end position="183"/>
    </location>
</feature>
<feature type="transmembrane region" description="Helical" evidence="7">
    <location>
        <begin position="77"/>
        <end position="96"/>
    </location>
</feature>
<dbReference type="CDD" id="cd01098">
    <property type="entry name" value="PAN_AP_plant"/>
    <property type="match status" value="1"/>
</dbReference>
<evidence type="ECO:0000259" key="9">
    <source>
        <dbReference type="PROSITE" id="PS50948"/>
    </source>
</evidence>
<dbReference type="PROSITE" id="PS00107">
    <property type="entry name" value="PROTEIN_KINASE_ATP"/>
    <property type="match status" value="1"/>
</dbReference>
<evidence type="ECO:0000256" key="5">
    <source>
        <dbReference type="ARBA" id="ARBA00023136"/>
    </source>
</evidence>
<dbReference type="InterPro" id="IPR017441">
    <property type="entry name" value="Protein_kinase_ATP_BS"/>
</dbReference>
<dbReference type="PROSITE" id="PS50948">
    <property type="entry name" value="PAN"/>
    <property type="match status" value="1"/>
</dbReference>
<proteinExistence type="predicted"/>
<organism evidence="10 11">
    <name type="scientific">Triticum urartu</name>
    <name type="common">Red wild einkorn</name>
    <name type="synonym">Crithodium urartu</name>
    <dbReference type="NCBI Taxonomy" id="4572"/>
    <lineage>
        <taxon>Eukaryota</taxon>
        <taxon>Viridiplantae</taxon>
        <taxon>Streptophyta</taxon>
        <taxon>Embryophyta</taxon>
        <taxon>Tracheophyta</taxon>
        <taxon>Spermatophyta</taxon>
        <taxon>Magnoliopsida</taxon>
        <taxon>Liliopsida</taxon>
        <taxon>Poales</taxon>
        <taxon>Poaceae</taxon>
        <taxon>BOP clade</taxon>
        <taxon>Pooideae</taxon>
        <taxon>Triticodae</taxon>
        <taxon>Triticeae</taxon>
        <taxon>Triticinae</taxon>
        <taxon>Triticum</taxon>
    </lineage>
</organism>
<dbReference type="InterPro" id="IPR011009">
    <property type="entry name" value="Kinase-like_dom_sf"/>
</dbReference>
<evidence type="ECO:0000313" key="10">
    <source>
        <dbReference type="EnsemblPlants" id="TuG1812G0200000230.01.T01.cds419757"/>
    </source>
</evidence>
<dbReference type="GO" id="GO:0005524">
    <property type="term" value="F:ATP binding"/>
    <property type="evidence" value="ECO:0007669"/>
    <property type="project" value="UniProtKB-UniRule"/>
</dbReference>
<dbReference type="PANTHER" id="PTHR47974">
    <property type="entry name" value="OS07G0415500 PROTEIN"/>
    <property type="match status" value="1"/>
</dbReference>
<reference evidence="11" key="1">
    <citation type="journal article" date="2013" name="Nature">
        <title>Draft genome of the wheat A-genome progenitor Triticum urartu.</title>
        <authorList>
            <person name="Ling H.Q."/>
            <person name="Zhao S."/>
            <person name="Liu D."/>
            <person name="Wang J."/>
            <person name="Sun H."/>
            <person name="Zhang C."/>
            <person name="Fan H."/>
            <person name="Li D."/>
            <person name="Dong L."/>
            <person name="Tao Y."/>
            <person name="Gao C."/>
            <person name="Wu H."/>
            <person name="Li Y."/>
            <person name="Cui Y."/>
            <person name="Guo X."/>
            <person name="Zheng S."/>
            <person name="Wang B."/>
            <person name="Yu K."/>
            <person name="Liang Q."/>
            <person name="Yang W."/>
            <person name="Lou X."/>
            <person name="Chen J."/>
            <person name="Feng M."/>
            <person name="Jian J."/>
            <person name="Zhang X."/>
            <person name="Luo G."/>
            <person name="Jiang Y."/>
            <person name="Liu J."/>
            <person name="Wang Z."/>
            <person name="Sha Y."/>
            <person name="Zhang B."/>
            <person name="Wu H."/>
            <person name="Tang D."/>
            <person name="Shen Q."/>
            <person name="Xue P."/>
            <person name="Zou S."/>
            <person name="Wang X."/>
            <person name="Liu X."/>
            <person name="Wang F."/>
            <person name="Yang Y."/>
            <person name="An X."/>
            <person name="Dong Z."/>
            <person name="Zhang K."/>
            <person name="Zhang X."/>
            <person name="Luo M.C."/>
            <person name="Dvorak J."/>
            <person name="Tong Y."/>
            <person name="Wang J."/>
            <person name="Yang H."/>
            <person name="Li Z."/>
            <person name="Wang D."/>
            <person name="Zhang A."/>
            <person name="Wang J."/>
        </authorList>
    </citation>
    <scope>NUCLEOTIDE SEQUENCE</scope>
    <source>
        <strain evidence="11">cv. G1812</strain>
    </source>
</reference>
<dbReference type="EnsemblPlants" id="TuG1812G0200000230.01.T01">
    <property type="protein sequence ID" value="TuG1812G0200000230.01.T01.cds419757"/>
    <property type="gene ID" value="TuG1812G0200000230.01"/>
</dbReference>
<accession>A0A8R7TBR4</accession>
<dbReference type="PROSITE" id="PS50011">
    <property type="entry name" value="PROTEIN_KINASE_DOM"/>
    <property type="match status" value="1"/>
</dbReference>
<evidence type="ECO:0000256" key="7">
    <source>
        <dbReference type="SAM" id="Phobius"/>
    </source>
</evidence>
<keyword evidence="4 7" id="KW-1133">Transmembrane helix</keyword>
<evidence type="ECO:0000259" key="8">
    <source>
        <dbReference type="PROSITE" id="PS50011"/>
    </source>
</evidence>
<dbReference type="InterPro" id="IPR003609">
    <property type="entry name" value="Pan_app"/>
</dbReference>
<keyword evidence="3" id="KW-0732">Signal</keyword>
<keyword evidence="6" id="KW-0547">Nucleotide-binding</keyword>
<evidence type="ECO:0000256" key="3">
    <source>
        <dbReference type="ARBA" id="ARBA00022729"/>
    </source>
</evidence>
<dbReference type="AlphaFoldDB" id="A0A8R7TBR4"/>
<keyword evidence="6" id="KW-0067">ATP-binding</keyword>
<dbReference type="Proteomes" id="UP000015106">
    <property type="component" value="Chromosome 2"/>
</dbReference>